<accession>A0ABR6CJ39</accession>
<dbReference type="NCBIfam" id="NF047419">
    <property type="entry name" value="RNase_J1_RnjA"/>
    <property type="match status" value="1"/>
</dbReference>
<dbReference type="SUPFAM" id="SSF56281">
    <property type="entry name" value="Metallo-hydrolase/oxidoreductase"/>
    <property type="match status" value="1"/>
</dbReference>
<comment type="caution">
    <text evidence="12">The sequence shown here is derived from an EMBL/GenBank/DDBJ whole genome shotgun (WGS) entry which is preliminary data.</text>
</comment>
<dbReference type="PANTHER" id="PTHR43694">
    <property type="entry name" value="RIBONUCLEASE J"/>
    <property type="match status" value="1"/>
</dbReference>
<feature type="domain" description="Metallo-beta-lactamase" evidence="11">
    <location>
        <begin position="21"/>
        <end position="215"/>
    </location>
</feature>
<dbReference type="Pfam" id="PF22505">
    <property type="entry name" value="RNase_J_b_CASP"/>
    <property type="match status" value="1"/>
</dbReference>
<dbReference type="SMART" id="SM00849">
    <property type="entry name" value="Lactamase_B"/>
    <property type="match status" value="1"/>
</dbReference>
<dbReference type="InterPro" id="IPR030854">
    <property type="entry name" value="RNase_J_bac"/>
</dbReference>
<dbReference type="EMBL" id="JACJHX010000001">
    <property type="protein sequence ID" value="MBA9025040.1"/>
    <property type="molecule type" value="Genomic_DNA"/>
</dbReference>
<keyword evidence="3 10" id="KW-0479">Metal-binding</keyword>
<dbReference type="Gene3D" id="3.40.50.10710">
    <property type="entry name" value="Metallo-hydrolase/oxidoreductase"/>
    <property type="match status" value="1"/>
</dbReference>
<keyword evidence="6" id="KW-0862">Zinc</keyword>
<dbReference type="InterPro" id="IPR042173">
    <property type="entry name" value="RNase_J_2"/>
</dbReference>
<comment type="subunit">
    <text evidence="9">Homodimer, may be a subunit of the RNA degradosome.</text>
</comment>
<dbReference type="NCBIfam" id="TIGR00649">
    <property type="entry name" value="MG423"/>
    <property type="match status" value="1"/>
</dbReference>
<dbReference type="Proteomes" id="UP000626697">
    <property type="component" value="Unassembled WGS sequence"/>
</dbReference>
<dbReference type="Pfam" id="PF17770">
    <property type="entry name" value="RNase_J_C"/>
    <property type="match status" value="1"/>
</dbReference>
<keyword evidence="7 9" id="KW-0269">Exonuclease</keyword>
<name>A0ABR6CJ39_9BACI</name>
<evidence type="ECO:0000259" key="11">
    <source>
        <dbReference type="SMART" id="SM00849"/>
    </source>
</evidence>
<keyword evidence="4 9" id="KW-0255">Endonuclease</keyword>
<evidence type="ECO:0000256" key="9">
    <source>
        <dbReference type="HAMAP-Rule" id="MF_01491"/>
    </source>
</evidence>
<evidence type="ECO:0000313" key="12">
    <source>
        <dbReference type="EMBL" id="MBA9025040.1"/>
    </source>
</evidence>
<evidence type="ECO:0000256" key="8">
    <source>
        <dbReference type="ARBA" id="ARBA00022884"/>
    </source>
</evidence>
<evidence type="ECO:0000313" key="13">
    <source>
        <dbReference type="Proteomes" id="UP000626697"/>
    </source>
</evidence>
<dbReference type="Pfam" id="PF07521">
    <property type="entry name" value="RMMBL"/>
    <property type="match status" value="1"/>
</dbReference>
<keyword evidence="1 9" id="KW-0963">Cytoplasm</keyword>
<feature type="binding site" evidence="9">
    <location>
        <begin position="364"/>
        <end position="368"/>
    </location>
    <ligand>
        <name>substrate</name>
    </ligand>
</feature>
<evidence type="ECO:0000256" key="1">
    <source>
        <dbReference type="ARBA" id="ARBA00022490"/>
    </source>
</evidence>
<reference evidence="12 13" key="1">
    <citation type="submission" date="2020-08" db="EMBL/GenBank/DDBJ databases">
        <title>Genomic Encyclopedia of Type Strains, Phase IV (KMG-IV): sequencing the most valuable type-strain genomes for metagenomic binning, comparative biology and taxonomic classification.</title>
        <authorList>
            <person name="Goeker M."/>
        </authorList>
    </citation>
    <scope>NUCLEOTIDE SEQUENCE [LARGE SCALE GENOMIC DNA]</scope>
    <source>
        <strain evidence="12 13">DSM 105481</strain>
    </source>
</reference>
<comment type="similarity">
    <text evidence="9 10">Belongs to the metallo-beta-lactamase superfamily. RNA-metabolizing metallo-beta-lactamase-like family. Bacterial RNase J subfamily.</text>
</comment>
<dbReference type="PROSITE" id="PS01292">
    <property type="entry name" value="UPF0036"/>
    <property type="match status" value="1"/>
</dbReference>
<keyword evidence="13" id="KW-1185">Reference proteome</keyword>
<comment type="cofactor">
    <cofactor evidence="10">
        <name>Zn(2+)</name>
        <dbReference type="ChEBI" id="CHEBI:29105"/>
    </cofactor>
    <text evidence="10">Binds 2 Zn(2+) ions per subunit. It is not clear if Zn(2+) or Mg(2+) is physiologically important.</text>
</comment>
<sequence length="555" mass="61313">MKFVKNDQTAVYALGGLGEIGKNTYAVQFQDEIVIIDAGIKFPEDELLGIDYVIPDYTYLVKNVDKIKGLFITHGHEDHIGGIPYLLKAINIPVYGGKLALGLLRNKLEEHGLLRQTKLHEIQEDDVIKFRKTSVSFFRTSHSIPDSYGIVVKTPPGQIVHTGDFKFDFTPVGEPANLTKMAEIGKEGVLCLLSDSTNSEVQTFTMSERRVGESIDDIFRKVEGRIIFATFASNIHRLQQVVEAAVKNGRKVAVFGRSMEAAITIGQDLGYIVAPKDTFIDAQQINRLPANRVTILCTGSQGEPMAALSRIANGTHRQIQIIPGDTVVFSSSPIPGNTLSVSRTINQLYRAGADVISGPLSNIHTSGHGGQQEQKLMLRLIKPKFFMPIHGEYRMQKLHSQHAIDCGVPEENCFIMDNGEVLALSENTAQVAGKIPSGSVYIDGSGIGDIGNIVLRDRRILSEEGLVVVVVSINMKDFKIAAGPDIISRGFVYMRESGDLINDAQALISKHLNKVMERKTTQWSEIKNEITDTLSPFLYEKTKRRPMILPIIMEV</sequence>
<keyword evidence="8 9" id="KW-0694">RNA-binding</keyword>
<comment type="subcellular location">
    <subcellularLocation>
        <location evidence="9 10">Cytoplasm</location>
    </subcellularLocation>
</comment>
<protein>
    <recommendedName>
        <fullName evidence="9 10">Ribonuclease J</fullName>
        <shortName evidence="9">RNase J</shortName>
        <ecNumber evidence="9 10">3.1.-.-</ecNumber>
    </recommendedName>
</protein>
<keyword evidence="9" id="KW-0698">rRNA processing</keyword>
<dbReference type="HAMAP" id="MF_01491">
    <property type="entry name" value="RNase_J_bact"/>
    <property type="match status" value="1"/>
</dbReference>
<evidence type="ECO:0000256" key="10">
    <source>
        <dbReference type="PIRNR" id="PIRNR004803"/>
    </source>
</evidence>
<evidence type="ECO:0000256" key="7">
    <source>
        <dbReference type="ARBA" id="ARBA00022839"/>
    </source>
</evidence>
<comment type="function">
    <text evidence="9">An RNase that has 5'-3' exonuclease and possibly endonuclease activity. Involved in maturation of rRNA and in some organisms also mRNA maturation and/or decay.</text>
</comment>
<proteinExistence type="inferred from homology"/>
<dbReference type="InterPro" id="IPR001587">
    <property type="entry name" value="RNase_J_CS"/>
</dbReference>
<dbReference type="Pfam" id="PF00753">
    <property type="entry name" value="Lactamase_B"/>
    <property type="match status" value="1"/>
</dbReference>
<dbReference type="EC" id="3.1.-.-" evidence="9 10"/>
<dbReference type="InterPro" id="IPR041636">
    <property type="entry name" value="RNase_J_C"/>
</dbReference>
<dbReference type="CDD" id="cd07714">
    <property type="entry name" value="RNaseJ_MBL-fold"/>
    <property type="match status" value="1"/>
</dbReference>
<evidence type="ECO:0000256" key="6">
    <source>
        <dbReference type="ARBA" id="ARBA00022833"/>
    </source>
</evidence>
<evidence type="ECO:0000256" key="3">
    <source>
        <dbReference type="ARBA" id="ARBA00022723"/>
    </source>
</evidence>
<dbReference type="InterPro" id="IPR001279">
    <property type="entry name" value="Metallo-B-lactamas"/>
</dbReference>
<evidence type="ECO:0000256" key="5">
    <source>
        <dbReference type="ARBA" id="ARBA00022801"/>
    </source>
</evidence>
<dbReference type="InterPro" id="IPR036866">
    <property type="entry name" value="RibonucZ/Hydroxyglut_hydro"/>
</dbReference>
<dbReference type="Gene3D" id="3.10.20.580">
    <property type="match status" value="1"/>
</dbReference>
<evidence type="ECO:0000256" key="4">
    <source>
        <dbReference type="ARBA" id="ARBA00022759"/>
    </source>
</evidence>
<gene>
    <name evidence="9" type="primary">rnj</name>
    <name evidence="12" type="ORF">HNP81_000322</name>
</gene>
<dbReference type="InterPro" id="IPR004613">
    <property type="entry name" value="RNase_J"/>
</dbReference>
<dbReference type="Gene3D" id="3.60.15.10">
    <property type="entry name" value="Ribonuclease Z/Hydroxyacylglutathione hydrolase-like"/>
    <property type="match status" value="1"/>
</dbReference>
<organism evidence="12 13">
    <name type="scientific">Peribacillus huizhouensis</name>
    <dbReference type="NCBI Taxonomy" id="1501239"/>
    <lineage>
        <taxon>Bacteria</taxon>
        <taxon>Bacillati</taxon>
        <taxon>Bacillota</taxon>
        <taxon>Bacilli</taxon>
        <taxon>Bacillales</taxon>
        <taxon>Bacillaceae</taxon>
        <taxon>Peribacillus</taxon>
    </lineage>
</organism>
<evidence type="ECO:0000256" key="2">
    <source>
        <dbReference type="ARBA" id="ARBA00022722"/>
    </source>
</evidence>
<dbReference type="GO" id="GO:0016787">
    <property type="term" value="F:hydrolase activity"/>
    <property type="evidence" value="ECO:0007669"/>
    <property type="project" value="UniProtKB-KW"/>
</dbReference>
<keyword evidence="2 9" id="KW-0540">Nuclease</keyword>
<dbReference type="PANTHER" id="PTHR43694:SF1">
    <property type="entry name" value="RIBONUCLEASE J"/>
    <property type="match status" value="1"/>
</dbReference>
<dbReference type="RefSeq" id="WP_182501332.1">
    <property type="nucleotide sequence ID" value="NZ_JACJHX010000001.1"/>
</dbReference>
<dbReference type="PIRSF" id="PIRSF004803">
    <property type="entry name" value="RnjA"/>
    <property type="match status" value="1"/>
</dbReference>
<keyword evidence="5 9" id="KW-0378">Hydrolase</keyword>
<dbReference type="InterPro" id="IPR011108">
    <property type="entry name" value="RMMBL"/>
</dbReference>
<dbReference type="InterPro" id="IPR055132">
    <property type="entry name" value="RNase_J_b_CASP"/>
</dbReference>